<dbReference type="GO" id="GO:0006529">
    <property type="term" value="P:asparagine biosynthetic process"/>
    <property type="evidence" value="ECO:0007669"/>
    <property type="project" value="InterPro"/>
</dbReference>
<keyword evidence="3" id="KW-1185">Reference proteome</keyword>
<name>A0A4R1L436_9BACT</name>
<accession>A0A4R1L436</accession>
<proteinExistence type="predicted"/>
<organism evidence="2 3">
    <name type="scientific">Acidipila rosea</name>
    <dbReference type="NCBI Taxonomy" id="768535"/>
    <lineage>
        <taxon>Bacteria</taxon>
        <taxon>Pseudomonadati</taxon>
        <taxon>Acidobacteriota</taxon>
        <taxon>Terriglobia</taxon>
        <taxon>Terriglobales</taxon>
        <taxon>Acidobacteriaceae</taxon>
        <taxon>Acidipila</taxon>
    </lineage>
</organism>
<dbReference type="OrthoDB" id="103619at2"/>
<evidence type="ECO:0000313" key="2">
    <source>
        <dbReference type="EMBL" id="TCK72822.1"/>
    </source>
</evidence>
<reference evidence="2 3" key="1">
    <citation type="submission" date="2019-03" db="EMBL/GenBank/DDBJ databases">
        <title>Genomic Encyclopedia of Type Strains, Phase IV (KMG-IV): sequencing the most valuable type-strain genomes for metagenomic binning, comparative biology and taxonomic classification.</title>
        <authorList>
            <person name="Goeker M."/>
        </authorList>
    </citation>
    <scope>NUCLEOTIDE SEQUENCE [LARGE SCALE GENOMIC DNA]</scope>
    <source>
        <strain evidence="2 3">DSM 103428</strain>
    </source>
</reference>
<dbReference type="EMBL" id="SMGK01000003">
    <property type="protein sequence ID" value="TCK72822.1"/>
    <property type="molecule type" value="Genomic_DNA"/>
</dbReference>
<protein>
    <submittedName>
        <fullName evidence="2">Asparagine synthase (Glutamine-hydrolysing)</fullName>
    </submittedName>
</protein>
<evidence type="ECO:0000259" key="1">
    <source>
        <dbReference type="Pfam" id="PF00733"/>
    </source>
</evidence>
<dbReference type="Gene3D" id="3.40.50.620">
    <property type="entry name" value="HUPs"/>
    <property type="match status" value="1"/>
</dbReference>
<dbReference type="InterPro" id="IPR001962">
    <property type="entry name" value="Asn_synthase"/>
</dbReference>
<gene>
    <name evidence="2" type="ORF">C7378_2414</name>
</gene>
<evidence type="ECO:0000313" key="3">
    <source>
        <dbReference type="Proteomes" id="UP000295210"/>
    </source>
</evidence>
<comment type="caution">
    <text evidence="2">The sequence shown here is derived from an EMBL/GenBank/DDBJ whole genome shotgun (WGS) entry which is preliminary data.</text>
</comment>
<dbReference type="GO" id="GO:0004066">
    <property type="term" value="F:asparagine synthase (glutamine-hydrolyzing) activity"/>
    <property type="evidence" value="ECO:0007669"/>
    <property type="project" value="InterPro"/>
</dbReference>
<dbReference type="Pfam" id="PF00733">
    <property type="entry name" value="Asn_synthase"/>
    <property type="match status" value="1"/>
</dbReference>
<dbReference type="RefSeq" id="WP_131996734.1">
    <property type="nucleotide sequence ID" value="NZ_SMGK01000003.1"/>
</dbReference>
<dbReference type="SUPFAM" id="SSF52402">
    <property type="entry name" value="Adenine nucleotide alpha hydrolases-like"/>
    <property type="match status" value="1"/>
</dbReference>
<feature type="domain" description="Asparagine synthetase" evidence="1">
    <location>
        <begin position="171"/>
        <end position="304"/>
    </location>
</feature>
<dbReference type="InterPro" id="IPR014729">
    <property type="entry name" value="Rossmann-like_a/b/a_fold"/>
</dbReference>
<sequence>MLHEYVERVVNLIEPEANHLYQMSVQQALDILLQGDTEEVSRIAGSFAIVAQRGKTVLLARSMDRPMRYFLAKRQAGPVLVVATRIDTIHDWLRAEGLDAQFHPSYTRMVPAHHVVELQLIGCPDPDPVYRRFFTPSQGSLPADTEMLGRAYISALADEIAQWLRSIPPSEPAGVCFSGGIDSGSVFLTTYHVMRTLGMSPARLKAFVLDIGNGSDVKQAHNFLSALGLELFLETVEVEPASLRVEETIRIIEDYKALDVQSATMATALCRGIRARYPDWRYLIDGDGGDENLKDYPIEENPELTIRSVVNNPMLYQEGWGVGKIKHSLTYSGGLSRSYTRTYAPAHHFGFRGFSPFTRPGVIAVAEGIPFIDLTNYDVPRLYELKGEIVSNGVRAVTGLEMPVFPKRRFQHGAASEATFQAKLPYKEADYRQQFLSLYP</sequence>
<dbReference type="AlphaFoldDB" id="A0A4R1L436"/>
<dbReference type="Proteomes" id="UP000295210">
    <property type="component" value="Unassembled WGS sequence"/>
</dbReference>